<evidence type="ECO:0000256" key="2">
    <source>
        <dbReference type="ARBA" id="ARBA00004186"/>
    </source>
</evidence>
<keyword evidence="6" id="KW-0158">Chromosome</keyword>
<feature type="region of interest" description="Disordered" evidence="18">
    <location>
        <begin position="1"/>
        <end position="25"/>
    </location>
</feature>
<gene>
    <name evidence="19" type="ORF">M407DRAFT_31508</name>
</gene>
<dbReference type="GO" id="GO:1990023">
    <property type="term" value="C:mitotic spindle midzone"/>
    <property type="evidence" value="ECO:0007669"/>
    <property type="project" value="TreeGrafter"/>
</dbReference>
<dbReference type="GO" id="GO:0008608">
    <property type="term" value="P:attachment of spindle microtubules to kinetochore"/>
    <property type="evidence" value="ECO:0007669"/>
    <property type="project" value="TreeGrafter"/>
</dbReference>
<evidence type="ECO:0000256" key="10">
    <source>
        <dbReference type="ARBA" id="ARBA00022776"/>
    </source>
</evidence>
<protein>
    <recommendedName>
        <fullName evidence="5">DASH complex subunit DAD2</fullName>
    </recommendedName>
    <alternativeName>
        <fullName evidence="17">Outer kinetochore protein DAD2</fullName>
    </alternativeName>
</protein>
<keyword evidence="14" id="KW-0539">Nucleus</keyword>
<evidence type="ECO:0000256" key="18">
    <source>
        <dbReference type="SAM" id="MobiDB-lite"/>
    </source>
</evidence>
<comment type="subcellular location">
    <subcellularLocation>
        <location evidence="3">Chromosome</location>
        <location evidence="3">Centromere</location>
        <location evidence="3">Kinetochore</location>
    </subcellularLocation>
    <subcellularLocation>
        <location evidence="2">Cytoplasm</location>
        <location evidence="2">Cytoskeleton</location>
        <location evidence="2">Spindle</location>
    </subcellularLocation>
    <subcellularLocation>
        <location evidence="1">Nucleus</location>
    </subcellularLocation>
</comment>
<comment type="similarity">
    <text evidence="4">Belongs to the DASH complex DAD2 family.</text>
</comment>
<evidence type="ECO:0000256" key="12">
    <source>
        <dbReference type="ARBA" id="ARBA00022838"/>
    </source>
</evidence>
<reference evidence="20" key="2">
    <citation type="submission" date="2015-01" db="EMBL/GenBank/DDBJ databases">
        <title>Evolutionary Origins and Diversification of the Mycorrhizal Mutualists.</title>
        <authorList>
            <consortium name="DOE Joint Genome Institute"/>
            <consortium name="Mycorrhizal Genomics Consortium"/>
            <person name="Kohler A."/>
            <person name="Kuo A."/>
            <person name="Nagy L.G."/>
            <person name="Floudas D."/>
            <person name="Copeland A."/>
            <person name="Barry K.W."/>
            <person name="Cichocki N."/>
            <person name="Veneault-Fourrey C."/>
            <person name="LaButti K."/>
            <person name="Lindquist E.A."/>
            <person name="Lipzen A."/>
            <person name="Lundell T."/>
            <person name="Morin E."/>
            <person name="Murat C."/>
            <person name="Riley R."/>
            <person name="Ohm R."/>
            <person name="Sun H."/>
            <person name="Tunlid A."/>
            <person name="Henrissat B."/>
            <person name="Grigoriev I.V."/>
            <person name="Hibbett D.S."/>
            <person name="Martin F."/>
        </authorList>
    </citation>
    <scope>NUCLEOTIDE SEQUENCE [LARGE SCALE GENOMIC DNA]</scope>
    <source>
        <strain evidence="20">MUT 4182</strain>
    </source>
</reference>
<evidence type="ECO:0000256" key="8">
    <source>
        <dbReference type="ARBA" id="ARBA00022618"/>
    </source>
</evidence>
<dbReference type="OrthoDB" id="3230169at2759"/>
<keyword evidence="12" id="KW-0995">Kinetochore</keyword>
<evidence type="ECO:0000256" key="5">
    <source>
        <dbReference type="ARBA" id="ARBA00020260"/>
    </source>
</evidence>
<evidence type="ECO:0000256" key="11">
    <source>
        <dbReference type="ARBA" id="ARBA00022829"/>
    </source>
</evidence>
<evidence type="ECO:0000256" key="15">
    <source>
        <dbReference type="ARBA" id="ARBA00023306"/>
    </source>
</evidence>
<keyword evidence="11" id="KW-0159">Chromosome partition</keyword>
<organism evidence="19 20">
    <name type="scientific">Tulasnella calospora MUT 4182</name>
    <dbReference type="NCBI Taxonomy" id="1051891"/>
    <lineage>
        <taxon>Eukaryota</taxon>
        <taxon>Fungi</taxon>
        <taxon>Dikarya</taxon>
        <taxon>Basidiomycota</taxon>
        <taxon>Agaricomycotina</taxon>
        <taxon>Agaricomycetes</taxon>
        <taxon>Cantharellales</taxon>
        <taxon>Tulasnellaceae</taxon>
        <taxon>Tulasnella</taxon>
    </lineage>
</organism>
<reference evidence="19 20" key="1">
    <citation type="submission" date="2014-04" db="EMBL/GenBank/DDBJ databases">
        <authorList>
            <consortium name="DOE Joint Genome Institute"/>
            <person name="Kuo A."/>
            <person name="Girlanda M."/>
            <person name="Perotto S."/>
            <person name="Kohler A."/>
            <person name="Nagy L.G."/>
            <person name="Floudas D."/>
            <person name="Copeland A."/>
            <person name="Barry K.W."/>
            <person name="Cichocki N."/>
            <person name="Veneault-Fourrey C."/>
            <person name="LaButti K."/>
            <person name="Lindquist E.A."/>
            <person name="Lipzen A."/>
            <person name="Lundell T."/>
            <person name="Morin E."/>
            <person name="Murat C."/>
            <person name="Sun H."/>
            <person name="Tunlid A."/>
            <person name="Henrissat B."/>
            <person name="Grigoriev I.V."/>
            <person name="Hibbett D.S."/>
            <person name="Martin F."/>
            <person name="Nordberg H.P."/>
            <person name="Cantor M.N."/>
            <person name="Hua S.X."/>
        </authorList>
    </citation>
    <scope>NUCLEOTIDE SEQUENCE [LARGE SCALE GENOMIC DNA]</scope>
    <source>
        <strain evidence="19 20">MUT 4182</strain>
    </source>
</reference>
<keyword evidence="13" id="KW-0206">Cytoskeleton</keyword>
<dbReference type="EMBL" id="KN823257">
    <property type="protein sequence ID" value="KIO18828.1"/>
    <property type="molecule type" value="Genomic_DNA"/>
</dbReference>
<dbReference type="AlphaFoldDB" id="A0A0C3KBP7"/>
<evidence type="ECO:0000313" key="20">
    <source>
        <dbReference type="Proteomes" id="UP000054248"/>
    </source>
</evidence>
<dbReference type="PANTHER" id="PTHR28036:SF1">
    <property type="entry name" value="DASH COMPLEX SUBUNIT DAD2"/>
    <property type="match status" value="1"/>
</dbReference>
<accession>A0A0C3KBP7</accession>
<evidence type="ECO:0000256" key="4">
    <source>
        <dbReference type="ARBA" id="ARBA00005501"/>
    </source>
</evidence>
<dbReference type="Proteomes" id="UP000054248">
    <property type="component" value="Unassembled WGS sequence"/>
</dbReference>
<evidence type="ECO:0000256" key="16">
    <source>
        <dbReference type="ARBA" id="ARBA00023328"/>
    </source>
</evidence>
<dbReference type="GO" id="GO:0042729">
    <property type="term" value="C:DASH complex"/>
    <property type="evidence" value="ECO:0007669"/>
    <property type="project" value="InterPro"/>
</dbReference>
<evidence type="ECO:0000256" key="9">
    <source>
        <dbReference type="ARBA" id="ARBA00022701"/>
    </source>
</evidence>
<dbReference type="GO" id="GO:0051301">
    <property type="term" value="P:cell division"/>
    <property type="evidence" value="ECO:0007669"/>
    <property type="project" value="UniProtKB-KW"/>
</dbReference>
<keyword evidence="7" id="KW-0963">Cytoplasm</keyword>
<evidence type="ECO:0000313" key="19">
    <source>
        <dbReference type="EMBL" id="KIO18828.1"/>
    </source>
</evidence>
<keyword evidence="16" id="KW-0137">Centromere</keyword>
<keyword evidence="9" id="KW-0493">Microtubule</keyword>
<dbReference type="GO" id="GO:0044732">
    <property type="term" value="C:mitotic spindle pole body"/>
    <property type="evidence" value="ECO:0007669"/>
    <property type="project" value="TreeGrafter"/>
</dbReference>
<dbReference type="GO" id="GO:0005874">
    <property type="term" value="C:microtubule"/>
    <property type="evidence" value="ECO:0007669"/>
    <property type="project" value="UniProtKB-KW"/>
</dbReference>
<dbReference type="GO" id="GO:0000278">
    <property type="term" value="P:mitotic cell cycle"/>
    <property type="evidence" value="ECO:0007669"/>
    <property type="project" value="InterPro"/>
</dbReference>
<evidence type="ECO:0000256" key="17">
    <source>
        <dbReference type="ARBA" id="ARBA00030568"/>
    </source>
</evidence>
<keyword evidence="8" id="KW-0132">Cell division</keyword>
<evidence type="ECO:0000256" key="13">
    <source>
        <dbReference type="ARBA" id="ARBA00023212"/>
    </source>
</evidence>
<evidence type="ECO:0000256" key="7">
    <source>
        <dbReference type="ARBA" id="ARBA00022490"/>
    </source>
</evidence>
<evidence type="ECO:0000256" key="3">
    <source>
        <dbReference type="ARBA" id="ARBA00004629"/>
    </source>
</evidence>
<dbReference type="PANTHER" id="PTHR28036">
    <property type="entry name" value="DASH COMPLEX SUBUNIT DAD2"/>
    <property type="match status" value="1"/>
</dbReference>
<keyword evidence="20" id="KW-1185">Reference proteome</keyword>
<evidence type="ECO:0000256" key="6">
    <source>
        <dbReference type="ARBA" id="ARBA00022454"/>
    </source>
</evidence>
<sequence>MHRPSTLASRPSALPGGRAAPSTQSATLRLLEKRQEWEAIAALDEATEEIVKSLEQLAAQGNIMADGGRAVASVMNNWPNVLRVISLFAKDSSGSAAVEAKEETAGDGELPRLVRIDANSLAQGN</sequence>
<evidence type="ECO:0000256" key="1">
    <source>
        <dbReference type="ARBA" id="ARBA00004123"/>
    </source>
</evidence>
<keyword evidence="15" id="KW-0131">Cell cycle</keyword>
<evidence type="ECO:0000256" key="14">
    <source>
        <dbReference type="ARBA" id="ARBA00023242"/>
    </source>
</evidence>
<name>A0A0C3KBP7_9AGAM</name>
<dbReference type="InterPro" id="IPR013963">
    <property type="entry name" value="DASH_Dad2"/>
</dbReference>
<keyword evidence="10" id="KW-0498">Mitosis</keyword>
<dbReference type="Pfam" id="PF08654">
    <property type="entry name" value="DASH_Dad2"/>
    <property type="match status" value="1"/>
</dbReference>
<dbReference type="HOGENOM" id="CLU_138063_4_0_1"/>
<proteinExistence type="inferred from homology"/>